<name>A0A7C3C372_9BACT</name>
<dbReference type="Proteomes" id="UP000886390">
    <property type="component" value="Unassembled WGS sequence"/>
</dbReference>
<comment type="caution">
    <text evidence="1">The sequence shown here is derived from an EMBL/GenBank/DDBJ whole genome shotgun (WGS) entry which is preliminary data.</text>
</comment>
<organism evidence="1">
    <name type="scientific">Sulfurimonas autotrophica</name>
    <dbReference type="NCBI Taxonomy" id="202747"/>
    <lineage>
        <taxon>Bacteria</taxon>
        <taxon>Pseudomonadati</taxon>
        <taxon>Campylobacterota</taxon>
        <taxon>Epsilonproteobacteria</taxon>
        <taxon>Campylobacterales</taxon>
        <taxon>Sulfurimonadaceae</taxon>
        <taxon>Sulfurimonas</taxon>
    </lineage>
</organism>
<proteinExistence type="predicted"/>
<accession>A0A7C3C372</accession>
<dbReference type="EMBL" id="DRNH01000071">
    <property type="protein sequence ID" value="HFB53343.1"/>
    <property type="molecule type" value="Genomic_DNA"/>
</dbReference>
<dbReference type="SUPFAM" id="SSF101960">
    <property type="entry name" value="Stabilizer of iron transporter SufD"/>
    <property type="match status" value="1"/>
</dbReference>
<evidence type="ECO:0000313" key="1">
    <source>
        <dbReference type="EMBL" id="HFB53343.1"/>
    </source>
</evidence>
<feature type="non-terminal residue" evidence="1">
    <location>
        <position position="219"/>
    </location>
</feature>
<sequence>MKSIVLAESLQEVQNVDFSAATTALERLQKLQLPTKKTEEYRYFDIEKYLSKAYTYIKPEKQPIEEGSFVEIVNGIVVRAPKDLEIVYAKERKIDDAHFDALYYLGHLLSPEVIEIRCKNDTKIKILHRYTQANALIAYRVVVTTAPNIAVSISESFIGCDANESLVLYGCDVHLQRDARFEFIKDETLVTGIYTPIHSHFIELQEQSSANFFSFDFGN</sequence>
<reference evidence="1" key="1">
    <citation type="journal article" date="2020" name="mSystems">
        <title>Genome- and Community-Level Interaction Insights into Carbon Utilization and Element Cycling Functions of Hydrothermarchaeota in Hydrothermal Sediment.</title>
        <authorList>
            <person name="Zhou Z."/>
            <person name="Liu Y."/>
            <person name="Xu W."/>
            <person name="Pan J."/>
            <person name="Luo Z.H."/>
            <person name="Li M."/>
        </authorList>
    </citation>
    <scope>NUCLEOTIDE SEQUENCE [LARGE SCALE GENOMIC DNA]</scope>
    <source>
        <strain evidence="1">HyVt-507</strain>
    </source>
</reference>
<dbReference type="InterPro" id="IPR037284">
    <property type="entry name" value="SUF_FeS_clus_asmbl_SufBD_sf"/>
</dbReference>
<protein>
    <submittedName>
        <fullName evidence="1">Fe-S cluster assembly protein SufD</fullName>
    </submittedName>
</protein>
<gene>
    <name evidence="1" type="ORF">ENJ67_01305</name>
</gene>
<dbReference type="AlphaFoldDB" id="A0A7C3C372"/>